<evidence type="ECO:0000313" key="2">
    <source>
        <dbReference type="EMBL" id="KAK9119663.1"/>
    </source>
</evidence>
<name>A0AAP0NUI9_9MAGN</name>
<dbReference type="Pfam" id="PF00240">
    <property type="entry name" value="ubiquitin"/>
    <property type="match status" value="1"/>
</dbReference>
<dbReference type="Proteomes" id="UP001419268">
    <property type="component" value="Unassembled WGS sequence"/>
</dbReference>
<protein>
    <recommendedName>
        <fullName evidence="1">Ubiquitin-like domain-containing protein</fullName>
    </recommendedName>
</protein>
<comment type="caution">
    <text evidence="2">The sequence shown here is derived from an EMBL/GenBank/DDBJ whole genome shotgun (WGS) entry which is preliminary data.</text>
</comment>
<dbReference type="InterPro" id="IPR029071">
    <property type="entry name" value="Ubiquitin-like_domsf"/>
</dbReference>
<dbReference type="EMBL" id="JBBNAG010000007">
    <property type="protein sequence ID" value="KAK9119663.1"/>
    <property type="molecule type" value="Genomic_DNA"/>
</dbReference>
<reference evidence="2 3" key="1">
    <citation type="submission" date="2024-01" db="EMBL/GenBank/DDBJ databases">
        <title>Genome assemblies of Stephania.</title>
        <authorList>
            <person name="Yang L."/>
        </authorList>
    </citation>
    <scope>NUCLEOTIDE SEQUENCE [LARGE SCALE GENOMIC DNA]</scope>
    <source>
        <strain evidence="2">JXDWG</strain>
        <tissue evidence="2">Leaf</tissue>
    </source>
</reference>
<dbReference type="PROSITE" id="PS50053">
    <property type="entry name" value="UBIQUITIN_2"/>
    <property type="match status" value="1"/>
</dbReference>
<sequence length="173" mass="18379">MARIGTNASPIACRGRAAMMEMLRGNDGCWRREARGDGGGGAPAVGAAANRGMVMRRWHAAAMVSKRATDRQRERIVEKRIQSGGGGVEKKTRTELRETAATVLRDESEAGAVGVGGDVAPVRETSSGRMETEVLVGLIYDGKLLADDKTAREYNIEGGSVLHLVMALRGGNI</sequence>
<dbReference type="InterPro" id="IPR000626">
    <property type="entry name" value="Ubiquitin-like_dom"/>
</dbReference>
<evidence type="ECO:0000259" key="1">
    <source>
        <dbReference type="PROSITE" id="PS50053"/>
    </source>
</evidence>
<organism evidence="2 3">
    <name type="scientific">Stephania cephalantha</name>
    <dbReference type="NCBI Taxonomy" id="152367"/>
    <lineage>
        <taxon>Eukaryota</taxon>
        <taxon>Viridiplantae</taxon>
        <taxon>Streptophyta</taxon>
        <taxon>Embryophyta</taxon>
        <taxon>Tracheophyta</taxon>
        <taxon>Spermatophyta</taxon>
        <taxon>Magnoliopsida</taxon>
        <taxon>Ranunculales</taxon>
        <taxon>Menispermaceae</taxon>
        <taxon>Menispermoideae</taxon>
        <taxon>Cissampelideae</taxon>
        <taxon>Stephania</taxon>
    </lineage>
</organism>
<proteinExistence type="predicted"/>
<dbReference type="Gene3D" id="3.10.20.90">
    <property type="entry name" value="Phosphatidylinositol 3-kinase Catalytic Subunit, Chain A, domain 1"/>
    <property type="match status" value="1"/>
</dbReference>
<gene>
    <name evidence="2" type="ORF">Scep_017756</name>
</gene>
<dbReference type="AlphaFoldDB" id="A0AAP0NUI9"/>
<dbReference type="SUPFAM" id="SSF54236">
    <property type="entry name" value="Ubiquitin-like"/>
    <property type="match status" value="1"/>
</dbReference>
<keyword evidence="3" id="KW-1185">Reference proteome</keyword>
<evidence type="ECO:0000313" key="3">
    <source>
        <dbReference type="Proteomes" id="UP001419268"/>
    </source>
</evidence>
<feature type="domain" description="Ubiquitin-like" evidence="1">
    <location>
        <begin position="138"/>
        <end position="171"/>
    </location>
</feature>
<accession>A0AAP0NUI9</accession>